<organism evidence="2 3">
    <name type="scientific">Levilactobacillus namurensis DSM 19117</name>
    <dbReference type="NCBI Taxonomy" id="1423773"/>
    <lineage>
        <taxon>Bacteria</taxon>
        <taxon>Bacillati</taxon>
        <taxon>Bacillota</taxon>
        <taxon>Bacilli</taxon>
        <taxon>Lactobacillales</taxon>
        <taxon>Lactobacillaceae</taxon>
        <taxon>Levilactobacillus</taxon>
    </lineage>
</organism>
<keyword evidence="1" id="KW-0812">Transmembrane</keyword>
<comment type="caution">
    <text evidence="2">The sequence shown here is derived from an EMBL/GenBank/DDBJ whole genome shotgun (WGS) entry which is preliminary data.</text>
</comment>
<name>A0A0R1JYK1_9LACO</name>
<protein>
    <submittedName>
        <fullName evidence="2">Uncharacterized protein</fullName>
    </submittedName>
</protein>
<dbReference type="PATRIC" id="fig|1423773.3.peg.1486"/>
<dbReference type="AlphaFoldDB" id="A0A0R1JYK1"/>
<keyword evidence="1" id="KW-0472">Membrane</keyword>
<gene>
    <name evidence="2" type="ORF">FD30_GL001449</name>
</gene>
<dbReference type="Proteomes" id="UP000051162">
    <property type="component" value="Unassembled WGS sequence"/>
</dbReference>
<keyword evidence="3" id="KW-1185">Reference proteome</keyword>
<evidence type="ECO:0000256" key="1">
    <source>
        <dbReference type="SAM" id="Phobius"/>
    </source>
</evidence>
<sequence>MAIVHPELHSRWLFFARLFGTLKTVDFEAALDFDQHLKQNLTSQELRRYQLHSLNSKWLAIAWLTIVAILQSAIIFL</sequence>
<evidence type="ECO:0000313" key="3">
    <source>
        <dbReference type="Proteomes" id="UP000051162"/>
    </source>
</evidence>
<dbReference type="EMBL" id="AZDT01000021">
    <property type="protein sequence ID" value="KRK76277.1"/>
    <property type="molecule type" value="Genomic_DNA"/>
</dbReference>
<accession>A0A0R1JYK1</accession>
<keyword evidence="1" id="KW-1133">Transmembrane helix</keyword>
<reference evidence="2 3" key="1">
    <citation type="journal article" date="2015" name="Genome Announc.">
        <title>Expanding the biotechnology potential of lactobacilli through comparative genomics of 213 strains and associated genera.</title>
        <authorList>
            <person name="Sun Z."/>
            <person name="Harris H.M."/>
            <person name="McCann A."/>
            <person name="Guo C."/>
            <person name="Argimon S."/>
            <person name="Zhang W."/>
            <person name="Yang X."/>
            <person name="Jeffery I.B."/>
            <person name="Cooney J.C."/>
            <person name="Kagawa T.F."/>
            <person name="Liu W."/>
            <person name="Song Y."/>
            <person name="Salvetti E."/>
            <person name="Wrobel A."/>
            <person name="Rasinkangas P."/>
            <person name="Parkhill J."/>
            <person name="Rea M.C."/>
            <person name="O'Sullivan O."/>
            <person name="Ritari J."/>
            <person name="Douillard F.P."/>
            <person name="Paul Ross R."/>
            <person name="Yang R."/>
            <person name="Briner A.E."/>
            <person name="Felis G.E."/>
            <person name="de Vos W.M."/>
            <person name="Barrangou R."/>
            <person name="Klaenhammer T.R."/>
            <person name="Caufield P.W."/>
            <person name="Cui Y."/>
            <person name="Zhang H."/>
            <person name="O'Toole P.W."/>
        </authorList>
    </citation>
    <scope>NUCLEOTIDE SEQUENCE [LARGE SCALE GENOMIC DNA]</scope>
    <source>
        <strain evidence="2 3">DSM 19117</strain>
    </source>
</reference>
<dbReference type="RefSeq" id="WP_235803253.1">
    <property type="nucleotide sequence ID" value="NZ_AZDT01000021.1"/>
</dbReference>
<proteinExistence type="predicted"/>
<evidence type="ECO:0000313" key="2">
    <source>
        <dbReference type="EMBL" id="KRK76277.1"/>
    </source>
</evidence>
<feature type="transmembrane region" description="Helical" evidence="1">
    <location>
        <begin position="58"/>
        <end position="76"/>
    </location>
</feature>